<sequence>MSRQEVQELLGCDAEHSDIEVRCELPIKPIKRHDGSIKLIYIGRGDEHGDRGIRLRHESHAHFRGCLRDAQRDGGIQGPLRQPAVRELRPLQVEEILLRPPVPQESNRT</sequence>
<evidence type="ECO:0000313" key="2">
    <source>
        <dbReference type="Proteomes" id="UP001589575"/>
    </source>
</evidence>
<dbReference type="Proteomes" id="UP001589575">
    <property type="component" value="Unassembled WGS sequence"/>
</dbReference>
<dbReference type="EMBL" id="JBHMFI010000001">
    <property type="protein sequence ID" value="MFB9071636.1"/>
    <property type="molecule type" value="Genomic_DNA"/>
</dbReference>
<name>A0ABV5FY78_9MICC</name>
<proteinExistence type="predicted"/>
<keyword evidence="2" id="KW-1185">Reference proteome</keyword>
<accession>A0ABV5FY78</accession>
<comment type="caution">
    <text evidence="1">The sequence shown here is derived from an EMBL/GenBank/DDBJ whole genome shotgun (WGS) entry which is preliminary data.</text>
</comment>
<protein>
    <submittedName>
        <fullName evidence="1">Uncharacterized protein</fullName>
    </submittedName>
</protein>
<reference evidence="1 2" key="1">
    <citation type="submission" date="2024-09" db="EMBL/GenBank/DDBJ databases">
        <authorList>
            <person name="Sun Q."/>
            <person name="Mori K."/>
        </authorList>
    </citation>
    <scope>NUCLEOTIDE SEQUENCE [LARGE SCALE GENOMIC DNA]</scope>
    <source>
        <strain evidence="1 2">CCM 7609</strain>
    </source>
</reference>
<organism evidence="1 2">
    <name type="scientific">Citricoccus parietis</name>
    <dbReference type="NCBI Taxonomy" id="592307"/>
    <lineage>
        <taxon>Bacteria</taxon>
        <taxon>Bacillati</taxon>
        <taxon>Actinomycetota</taxon>
        <taxon>Actinomycetes</taxon>
        <taxon>Micrococcales</taxon>
        <taxon>Micrococcaceae</taxon>
        <taxon>Citricoccus</taxon>
    </lineage>
</organism>
<evidence type="ECO:0000313" key="1">
    <source>
        <dbReference type="EMBL" id="MFB9071636.1"/>
    </source>
</evidence>
<gene>
    <name evidence="1" type="ORF">ACFFX0_10650</name>
</gene>